<evidence type="ECO:0000256" key="2">
    <source>
        <dbReference type="SAM" id="SignalP"/>
    </source>
</evidence>
<dbReference type="AlphaFoldDB" id="A0A915LU91"/>
<evidence type="ECO:0000313" key="4">
    <source>
        <dbReference type="WBParaSite" id="scaffold1955_cov147.g3944"/>
    </source>
</evidence>
<sequence length="465" mass="52996">MLLRILILIFGFHLASCGHGSHGNWNQGELWNPRGVASGQSYAGNEYGNQVEDDLNDGTQRSNAGHHFPSQAYDPTNAQGNKACDNVGNSDHYDPNQITQLHDNLTLHAGYISKNDPSKVYRAGYNIPIHNYGHTKTGKMYKEEDTCCSQLIRMFRNVTEWKFILNDVFDGGTVLLLEPWKEVLKHGNEVIEEILHDKYSTINVEKVVKALGIADVKYHPAEDIENHKVDPKLYGNVKFIEGSGKLKADAGQTMTTKELADRIADWSNKGENISNWMVEGKEYQNEIFEPLFDGHMMVVLHDLEDGIEKFRIHLTMDRLNLFDSVNKKNYFVIPHEGELVIMPEENIWNKGDPVRGTRCRDGKFFPQKRGKMEIFTLRLTLFQLLNIAYYKVIAGRTSNDRIPYKCRQFVYEFVTAIAADEFKGGLLEYGNWPEKICSTDDQLAGKEHTADFVKSLTKLAELQNL</sequence>
<accession>A0A915LU91</accession>
<reference evidence="4" key="1">
    <citation type="submission" date="2022-11" db="UniProtKB">
        <authorList>
            <consortium name="WormBaseParasite"/>
        </authorList>
    </citation>
    <scope>IDENTIFICATION</scope>
</reference>
<name>A0A915LU91_MELJA</name>
<proteinExistence type="predicted"/>
<feature type="region of interest" description="Disordered" evidence="1">
    <location>
        <begin position="41"/>
        <end position="89"/>
    </location>
</feature>
<evidence type="ECO:0000313" key="3">
    <source>
        <dbReference type="Proteomes" id="UP000887561"/>
    </source>
</evidence>
<feature type="chain" id="PRO_5037041661" evidence="2">
    <location>
        <begin position="18"/>
        <end position="465"/>
    </location>
</feature>
<protein>
    <submittedName>
        <fullName evidence="4">Uncharacterized protein</fullName>
    </submittedName>
</protein>
<dbReference type="WBParaSite" id="scaffold1955_cov147.g3944">
    <property type="protein sequence ID" value="scaffold1955_cov147.g3944"/>
    <property type="gene ID" value="scaffold1955_cov147.g3944"/>
</dbReference>
<organism evidence="3 4">
    <name type="scientific">Meloidogyne javanica</name>
    <name type="common">Root-knot nematode worm</name>
    <dbReference type="NCBI Taxonomy" id="6303"/>
    <lineage>
        <taxon>Eukaryota</taxon>
        <taxon>Metazoa</taxon>
        <taxon>Ecdysozoa</taxon>
        <taxon>Nematoda</taxon>
        <taxon>Chromadorea</taxon>
        <taxon>Rhabditida</taxon>
        <taxon>Tylenchina</taxon>
        <taxon>Tylenchomorpha</taxon>
        <taxon>Tylenchoidea</taxon>
        <taxon>Meloidogynidae</taxon>
        <taxon>Meloidogyninae</taxon>
        <taxon>Meloidogyne</taxon>
        <taxon>Meloidogyne incognita group</taxon>
    </lineage>
</organism>
<evidence type="ECO:0000256" key="1">
    <source>
        <dbReference type="SAM" id="MobiDB-lite"/>
    </source>
</evidence>
<keyword evidence="3" id="KW-1185">Reference proteome</keyword>
<keyword evidence="2" id="KW-0732">Signal</keyword>
<feature type="signal peptide" evidence="2">
    <location>
        <begin position="1"/>
        <end position="17"/>
    </location>
</feature>
<dbReference type="Proteomes" id="UP000887561">
    <property type="component" value="Unplaced"/>
</dbReference>